<feature type="region of interest" description="Disordered" evidence="1">
    <location>
        <begin position="186"/>
        <end position="232"/>
    </location>
</feature>
<evidence type="ECO:0000256" key="1">
    <source>
        <dbReference type="SAM" id="MobiDB-lite"/>
    </source>
</evidence>
<evidence type="ECO:0000256" key="2">
    <source>
        <dbReference type="SAM" id="Phobius"/>
    </source>
</evidence>
<dbReference type="PANTHER" id="PTHR34358">
    <property type="entry name" value="OS03G0411600 PROTEIN"/>
    <property type="match status" value="1"/>
</dbReference>
<dbReference type="EnsemblPlants" id="Kaladp0048s0353.1.v1.1">
    <property type="protein sequence ID" value="Kaladp0048s0353.1.v1.1"/>
    <property type="gene ID" value="Kaladp0048s0353.v1.1"/>
</dbReference>
<feature type="transmembrane region" description="Helical" evidence="2">
    <location>
        <begin position="61"/>
        <end position="82"/>
    </location>
</feature>
<name>A0A7N0TZT0_KALFE</name>
<proteinExistence type="predicted"/>
<dbReference type="AlphaFoldDB" id="A0A7N0TZT0"/>
<dbReference type="PANTHER" id="PTHR34358:SF2">
    <property type="entry name" value="OS03G0411600 PROTEIN"/>
    <property type="match status" value="1"/>
</dbReference>
<organism evidence="3 4">
    <name type="scientific">Kalanchoe fedtschenkoi</name>
    <name type="common">Lavender scallops</name>
    <name type="synonym">South American air plant</name>
    <dbReference type="NCBI Taxonomy" id="63787"/>
    <lineage>
        <taxon>Eukaryota</taxon>
        <taxon>Viridiplantae</taxon>
        <taxon>Streptophyta</taxon>
        <taxon>Embryophyta</taxon>
        <taxon>Tracheophyta</taxon>
        <taxon>Spermatophyta</taxon>
        <taxon>Magnoliopsida</taxon>
        <taxon>eudicotyledons</taxon>
        <taxon>Gunneridae</taxon>
        <taxon>Pentapetalae</taxon>
        <taxon>Saxifragales</taxon>
        <taxon>Crassulaceae</taxon>
        <taxon>Kalanchoe</taxon>
    </lineage>
</organism>
<keyword evidence="4" id="KW-1185">Reference proteome</keyword>
<dbReference type="Proteomes" id="UP000594263">
    <property type="component" value="Unplaced"/>
</dbReference>
<evidence type="ECO:0000313" key="4">
    <source>
        <dbReference type="Proteomes" id="UP000594263"/>
    </source>
</evidence>
<keyword evidence="2" id="KW-0472">Membrane</keyword>
<evidence type="ECO:0000313" key="3">
    <source>
        <dbReference type="EnsemblPlants" id="Kaladp0048s0353.1.v1.1"/>
    </source>
</evidence>
<keyword evidence="2" id="KW-1133">Transmembrane helix</keyword>
<protein>
    <submittedName>
        <fullName evidence="3">Uncharacterized protein</fullName>
    </submittedName>
</protein>
<keyword evidence="2" id="KW-0812">Transmembrane</keyword>
<accession>A0A7N0TZT0</accession>
<dbReference type="InterPro" id="IPR010608">
    <property type="entry name" value="DUF1195"/>
</dbReference>
<dbReference type="Pfam" id="PF06708">
    <property type="entry name" value="DUF1195"/>
    <property type="match status" value="1"/>
</dbReference>
<feature type="compositionally biased region" description="Basic and acidic residues" evidence="1">
    <location>
        <begin position="192"/>
        <end position="202"/>
    </location>
</feature>
<dbReference type="Gramene" id="Kaladp0048s0353.1.v1.1">
    <property type="protein sequence ID" value="Kaladp0048s0353.1.v1.1"/>
    <property type="gene ID" value="Kaladp0048s0353.v1.1"/>
</dbReference>
<reference evidence="3" key="1">
    <citation type="submission" date="2021-01" db="UniProtKB">
        <authorList>
            <consortium name="EnsemblPlants"/>
        </authorList>
    </citation>
    <scope>IDENTIFICATION</scope>
</reference>
<sequence length="232" mass="25794">MHFLHYSVLRSSVQPGTLLSSAMRDNWRSSSSSSSPSSSSSSSIAATDSTSPIFSRVGYKAWVLAAILLLALWSMFAGTIHLKRAAGNLNPSSEHIDSVLRDDHDVLEVEEREKVVRRMWDVYSSSKRSNRTRLPRFLQEAFEAAYEHLVSDDPEVRNAAVMEIAKMSMMSNNGLQSYLSAVVSQSQVSSRKPGEPDKKSDWRGAVQQQNQRTFGGGRMTPLGLENHDRKSS</sequence>